<name>A0A0V1FKN2_TRIPS</name>
<organism evidence="1 2">
    <name type="scientific">Trichinella pseudospiralis</name>
    <name type="common">Parasitic roundworm</name>
    <dbReference type="NCBI Taxonomy" id="6337"/>
    <lineage>
        <taxon>Eukaryota</taxon>
        <taxon>Metazoa</taxon>
        <taxon>Ecdysozoa</taxon>
        <taxon>Nematoda</taxon>
        <taxon>Enoplea</taxon>
        <taxon>Dorylaimia</taxon>
        <taxon>Trichinellida</taxon>
        <taxon>Trichinellidae</taxon>
        <taxon>Trichinella</taxon>
    </lineage>
</organism>
<dbReference type="InterPro" id="IPR043128">
    <property type="entry name" value="Rev_trsase/Diguanyl_cyclase"/>
</dbReference>
<dbReference type="SUPFAM" id="SSF56672">
    <property type="entry name" value="DNA/RNA polymerases"/>
    <property type="match status" value="1"/>
</dbReference>
<accession>A0A0V1FKN2</accession>
<dbReference type="Gene3D" id="3.10.10.10">
    <property type="entry name" value="HIV Type 1 Reverse Transcriptase, subunit A, domain 1"/>
    <property type="match status" value="1"/>
</dbReference>
<dbReference type="AlphaFoldDB" id="A0A0V1FKN2"/>
<evidence type="ECO:0000313" key="1">
    <source>
        <dbReference type="EMBL" id="KRY86614.1"/>
    </source>
</evidence>
<sequence length="196" mass="22988">MLTTVLSPLFLARQCLIDLDDLRKDDCERFVVNCWHPNRISRSDAHPLSRIAVTFDLSNRAHSASGYSQIEMNEEDAEKTAFATAFVVYQFKKFFASHQLPMEVNLFRYNKVFAGHSIESEILLFLHSFVIITWFLACEEYEKSDPRLFHVFNYKRRRNWLDLLNMNIESANMIIDSEISTPTEEYTNVFQEGLDQ</sequence>
<gene>
    <name evidence="1" type="ORF">T4D_838</name>
</gene>
<keyword evidence="2" id="KW-1185">Reference proteome</keyword>
<reference evidence="1 2" key="1">
    <citation type="submission" date="2015-01" db="EMBL/GenBank/DDBJ databases">
        <title>Evolution of Trichinella species and genotypes.</title>
        <authorList>
            <person name="Korhonen P.K."/>
            <person name="Edoardo P."/>
            <person name="Giuseppe L.R."/>
            <person name="Gasser R.B."/>
        </authorList>
    </citation>
    <scope>NUCLEOTIDE SEQUENCE [LARGE SCALE GENOMIC DNA]</scope>
    <source>
        <strain evidence="1">ISS470</strain>
    </source>
</reference>
<dbReference type="EMBL" id="JYDT01000068">
    <property type="protein sequence ID" value="KRY86614.1"/>
    <property type="molecule type" value="Genomic_DNA"/>
</dbReference>
<dbReference type="Proteomes" id="UP000054995">
    <property type="component" value="Unassembled WGS sequence"/>
</dbReference>
<comment type="caution">
    <text evidence="1">The sequence shown here is derived from an EMBL/GenBank/DDBJ whole genome shotgun (WGS) entry which is preliminary data.</text>
</comment>
<evidence type="ECO:0000313" key="2">
    <source>
        <dbReference type="Proteomes" id="UP000054995"/>
    </source>
</evidence>
<proteinExistence type="predicted"/>
<dbReference type="Gene3D" id="3.30.70.270">
    <property type="match status" value="1"/>
</dbReference>
<protein>
    <submittedName>
        <fullName evidence="1">Uncharacterized protein</fullName>
    </submittedName>
</protein>
<dbReference type="InterPro" id="IPR043502">
    <property type="entry name" value="DNA/RNA_pol_sf"/>
</dbReference>